<dbReference type="InterPro" id="IPR045112">
    <property type="entry name" value="PPAN-like"/>
</dbReference>
<dbReference type="InterPro" id="IPR007109">
    <property type="entry name" value="Brix"/>
</dbReference>
<dbReference type="PROSITE" id="PS50833">
    <property type="entry name" value="BRIX"/>
    <property type="match status" value="1"/>
</dbReference>
<feature type="domain" description="Brix" evidence="2">
    <location>
        <begin position="159"/>
        <end position="429"/>
    </location>
</feature>
<comment type="caution">
    <text evidence="3">The sequence shown here is derived from an EMBL/GenBank/DDBJ whole genome shotgun (WGS) entry which is preliminary data.</text>
</comment>
<keyword evidence="4" id="KW-1185">Reference proteome</keyword>
<evidence type="ECO:0000313" key="4">
    <source>
        <dbReference type="Proteomes" id="UP000218231"/>
    </source>
</evidence>
<accession>A0A2A2LGK5</accession>
<sequence>MAWTEQREPQAWHCRKNRRVSFVRRVSEERHVWHITLTLTNVFPEDALEVFLLESAFDDEAVVAVDRASGSELRKQELQHVFVLSLHQFADLREGALSSDEKIYGGDSMKKHKGAVKQPKHNSTEEDGEKSQRKIDKDLAKLRKKTTEEHKEKELLKQPHSFVIHRGKVGKFIKSLETDLRRVLEPNTAKNLKVLKKNNIKDFIVNGAVLGVNNMLVLTLSDNAAQLRFIRFPQGPTLTFRIVEYTLARHVISSQKRPIASDKLFTHSPLVVMNGFNDDASKRHLLLTQNYIQNMFPSVNVDTIQLTNLKRCVMLHYNEETDTIEWRHYAVRVVPAGLNKSTMKIVDAQRKMSKEPPDLSRYKDISDYILNAGNLSESEFEGDQEQVELPQDVSKDTGCRRGETSNVRLYEIGPRLTLQLLKIEEGVDDGEVLYHKFVKKDVKELIELKKALPKKKRMKKKMEQHNEHRVIQRLKAVKESQEYQKTKEKEMINELARRQAAVMGEEITMNDKMQQGNEQKDEDEQGHDEQEQGQRKWRRGGQKRKTEENGRGKFKKPTKRARHK</sequence>
<dbReference type="AlphaFoldDB" id="A0A2A2LGK5"/>
<dbReference type="EMBL" id="LIAE01006789">
    <property type="protein sequence ID" value="PAV85294.1"/>
    <property type="molecule type" value="Genomic_DNA"/>
</dbReference>
<evidence type="ECO:0000313" key="3">
    <source>
        <dbReference type="EMBL" id="PAV85294.1"/>
    </source>
</evidence>
<dbReference type="Proteomes" id="UP000218231">
    <property type="component" value="Unassembled WGS sequence"/>
</dbReference>
<evidence type="ECO:0000259" key="2">
    <source>
        <dbReference type="PROSITE" id="PS50833"/>
    </source>
</evidence>
<dbReference type="GO" id="GO:0000027">
    <property type="term" value="P:ribosomal large subunit assembly"/>
    <property type="evidence" value="ECO:0007669"/>
    <property type="project" value="TreeGrafter"/>
</dbReference>
<organism evidence="3 4">
    <name type="scientific">Diploscapter pachys</name>
    <dbReference type="NCBI Taxonomy" id="2018661"/>
    <lineage>
        <taxon>Eukaryota</taxon>
        <taxon>Metazoa</taxon>
        <taxon>Ecdysozoa</taxon>
        <taxon>Nematoda</taxon>
        <taxon>Chromadorea</taxon>
        <taxon>Rhabditida</taxon>
        <taxon>Rhabditina</taxon>
        <taxon>Rhabditomorpha</taxon>
        <taxon>Rhabditoidea</taxon>
        <taxon>Rhabditidae</taxon>
        <taxon>Diploscapter</taxon>
    </lineage>
</organism>
<dbReference type="GO" id="GO:0019843">
    <property type="term" value="F:rRNA binding"/>
    <property type="evidence" value="ECO:0007669"/>
    <property type="project" value="InterPro"/>
</dbReference>
<gene>
    <name evidence="3" type="ORF">WR25_03590</name>
</gene>
<dbReference type="PANTHER" id="PTHR12661:SF5">
    <property type="entry name" value="SUPPRESSOR OF SWI4 1 HOMOLOG"/>
    <property type="match status" value="1"/>
</dbReference>
<feature type="region of interest" description="Disordered" evidence="1">
    <location>
        <begin position="103"/>
        <end position="136"/>
    </location>
</feature>
<feature type="compositionally biased region" description="Basic residues" evidence="1">
    <location>
        <begin position="110"/>
        <end position="120"/>
    </location>
</feature>
<reference evidence="3 4" key="1">
    <citation type="journal article" date="2017" name="Curr. Biol.">
        <title>Genome architecture and evolution of a unichromosomal asexual nematode.</title>
        <authorList>
            <person name="Fradin H."/>
            <person name="Zegar C."/>
            <person name="Gutwein M."/>
            <person name="Lucas J."/>
            <person name="Kovtun M."/>
            <person name="Corcoran D."/>
            <person name="Baugh L.R."/>
            <person name="Kiontke K."/>
            <person name="Gunsalus K."/>
            <person name="Fitch D.H."/>
            <person name="Piano F."/>
        </authorList>
    </citation>
    <scope>NUCLEOTIDE SEQUENCE [LARGE SCALE GENOMIC DNA]</scope>
    <source>
        <strain evidence="3">PF1309</strain>
    </source>
</reference>
<name>A0A2A2LGK5_9BILA</name>
<dbReference type="GO" id="GO:0006364">
    <property type="term" value="P:rRNA processing"/>
    <property type="evidence" value="ECO:0007669"/>
    <property type="project" value="InterPro"/>
</dbReference>
<feature type="compositionally biased region" description="Basic residues" evidence="1">
    <location>
        <begin position="552"/>
        <end position="564"/>
    </location>
</feature>
<dbReference type="PANTHER" id="PTHR12661">
    <property type="entry name" value="PETER PAN-RELATED"/>
    <property type="match status" value="1"/>
</dbReference>
<protein>
    <recommendedName>
        <fullName evidence="2">Brix domain-containing protein</fullName>
    </recommendedName>
</protein>
<feature type="region of interest" description="Disordered" evidence="1">
    <location>
        <begin position="509"/>
        <end position="564"/>
    </location>
</feature>
<dbReference type="STRING" id="2018661.A0A2A2LGK5"/>
<dbReference type="OrthoDB" id="10261452at2759"/>
<dbReference type="GO" id="GO:0030687">
    <property type="term" value="C:preribosome, large subunit precursor"/>
    <property type="evidence" value="ECO:0007669"/>
    <property type="project" value="TreeGrafter"/>
</dbReference>
<evidence type="ECO:0000256" key="1">
    <source>
        <dbReference type="SAM" id="MobiDB-lite"/>
    </source>
</evidence>
<proteinExistence type="predicted"/>
<dbReference type="SMART" id="SM00879">
    <property type="entry name" value="Brix"/>
    <property type="match status" value="1"/>
</dbReference>
<dbReference type="Pfam" id="PF04427">
    <property type="entry name" value="Brix"/>
    <property type="match status" value="1"/>
</dbReference>